<proteinExistence type="predicted"/>
<evidence type="ECO:0000313" key="2">
    <source>
        <dbReference type="Proteomes" id="UP001321526"/>
    </source>
</evidence>
<dbReference type="Proteomes" id="UP001321526">
    <property type="component" value="Chromosome"/>
</dbReference>
<accession>A0ABY8FPJ6</accession>
<dbReference type="RefSeq" id="WP_282235200.1">
    <property type="nucleotide sequence ID" value="NZ_CP035631.1"/>
</dbReference>
<dbReference type="Pfam" id="PF05159">
    <property type="entry name" value="Capsule_synth"/>
    <property type="match status" value="2"/>
</dbReference>
<organism evidence="1 2">
    <name type="scientific">Salinicola endophyticus</name>
    <dbReference type="NCBI Taxonomy" id="1949083"/>
    <lineage>
        <taxon>Bacteria</taxon>
        <taxon>Pseudomonadati</taxon>
        <taxon>Pseudomonadota</taxon>
        <taxon>Gammaproteobacteria</taxon>
        <taxon>Oceanospirillales</taxon>
        <taxon>Halomonadaceae</taxon>
        <taxon>Salinicola</taxon>
    </lineage>
</organism>
<protein>
    <submittedName>
        <fullName evidence="1">Uncharacterized protein</fullName>
    </submittedName>
</protein>
<sequence length="404" mass="45195">MFFPQRTYLFLEGPASPFFGQLAQRLLDDGHRVVKLHFHLGERLYWHHPDALTFRHPLAMLPHVLGELWRQHHVTDQVLFQAHSPAHDLAVPLARRYGIRNHLFDHGYLGPGRVTLEREGSGARSLLPRDPWWFHAAAERLDEPPAPGAWQAPGALAPLLPALYRLGAQLTPRRPPASVAASADCRLPLWPAITPQGTRAARGAADSQAPFFILSTGGQLGRDDNAPQRRHLERVIAGFVRIAPARCHLLLLPTAADRHRRPPRRWASRLARQLALEERLGFLSPTQLERLLPHASGWVSQGEPEAHLALAEGCPLFALSDAHYCLPGLAVSDDLELFWRYPHAPDADLYRAFRRVLIHVTQIEGDFHASAGRDRAVMEATERLTANISPIERLLHASHARVAS</sequence>
<gene>
    <name evidence="1" type="ORF">EVC62_14945</name>
</gene>
<evidence type="ECO:0000313" key="1">
    <source>
        <dbReference type="EMBL" id="WFF42686.1"/>
    </source>
</evidence>
<reference evidence="1 2" key="1">
    <citation type="submission" date="2019-01" db="EMBL/GenBank/DDBJ databases">
        <title>Genome sequence of Salinicola endophyticus REST5.</title>
        <authorList>
            <person name="Nascimento F.X."/>
        </authorList>
    </citation>
    <scope>NUCLEOTIDE SEQUENCE [LARGE SCALE GENOMIC DNA]</scope>
    <source>
        <strain evidence="1 2">REST5</strain>
    </source>
</reference>
<dbReference type="InterPro" id="IPR007833">
    <property type="entry name" value="Capsule_polysaccharide_synth"/>
</dbReference>
<dbReference type="EMBL" id="CP035631">
    <property type="protein sequence ID" value="WFF42686.1"/>
    <property type="molecule type" value="Genomic_DNA"/>
</dbReference>
<keyword evidence="2" id="KW-1185">Reference proteome</keyword>
<name>A0ABY8FPJ6_9GAMM</name>